<comment type="caution">
    <text evidence="2">The sequence shown here is derived from an EMBL/GenBank/DDBJ whole genome shotgun (WGS) entry which is preliminary data.</text>
</comment>
<accession>A0A177SYC9</accession>
<dbReference type="AlphaFoldDB" id="A0A177SYC9"/>
<feature type="non-terminal residue" evidence="2">
    <location>
        <position position="1"/>
    </location>
</feature>
<sequence>LSLSSRSSSRAPRLSPTTQLQAPSSSTVHTAQDIRPVSKMGIKGIRVKDAIYRATQETLTDDERRATLLSIIAIYLKTRMGYENTIVLVWLYGGVAYRKRALLKRDPDRADPKQGLLNPDDLAWLGGPGAIAAAIPHFPFDESVLIKMISAGTKITSFCSDFVRAYIKKAKQDALLPAQTRNCTVCRRSQPAGHALLDQKCVTCHFFLAAATEAQMAHFTNKMTKEELIKAIRQDAELAHGQEMKYGPSTECARRLGIDLDWIRSVTPCGNPECIHALQGDNTFLPGLFNLQQMEVLSNTTTRIDNLLECTKCRLSENRGAMVKRHNCRGCGTPLYRVYRFRSTKPGTLPLGPLQQYDYIDKNGTVFNFCAICQKEHCSFAVTPTADAICKEVGPLALNKLELEAERVATIISYRAAEPLQDDTLPDLRELRNVVWNRLLSAAVNAEADQQLRALLGDLQEQTAADATQASGRKDLAEFLGLSLEN</sequence>
<organism evidence="2 3">
    <name type="scientific">Tilletia indica</name>
    <dbReference type="NCBI Taxonomy" id="43049"/>
    <lineage>
        <taxon>Eukaryota</taxon>
        <taxon>Fungi</taxon>
        <taxon>Dikarya</taxon>
        <taxon>Basidiomycota</taxon>
        <taxon>Ustilaginomycotina</taxon>
        <taxon>Exobasidiomycetes</taxon>
        <taxon>Tilletiales</taxon>
        <taxon>Tilletiaceae</taxon>
        <taxon>Tilletia</taxon>
    </lineage>
</organism>
<name>A0A177SYC9_9BASI</name>
<evidence type="ECO:0000256" key="1">
    <source>
        <dbReference type="SAM" id="MobiDB-lite"/>
    </source>
</evidence>
<evidence type="ECO:0000313" key="3">
    <source>
        <dbReference type="Proteomes" id="UP000077521"/>
    </source>
</evidence>
<protein>
    <submittedName>
        <fullName evidence="2">Uncharacterized protein</fullName>
    </submittedName>
</protein>
<keyword evidence="3" id="KW-1185">Reference proteome</keyword>
<feature type="compositionally biased region" description="Polar residues" evidence="1">
    <location>
        <begin position="17"/>
        <end position="30"/>
    </location>
</feature>
<evidence type="ECO:0000313" key="2">
    <source>
        <dbReference type="EMBL" id="KAE8236551.1"/>
    </source>
</evidence>
<feature type="region of interest" description="Disordered" evidence="1">
    <location>
        <begin position="1"/>
        <end position="33"/>
    </location>
</feature>
<proteinExistence type="predicted"/>
<reference evidence="2" key="2">
    <citation type="journal article" date="2019" name="IMA Fungus">
        <title>Genome sequencing and comparison of five Tilletia species to identify candidate genes for the detection of regulated species infecting wheat.</title>
        <authorList>
            <person name="Nguyen H.D.T."/>
            <person name="Sultana T."/>
            <person name="Kesanakurti P."/>
            <person name="Hambleton S."/>
        </authorList>
    </citation>
    <scope>NUCLEOTIDE SEQUENCE</scope>
    <source>
        <strain evidence="2">DAOMC 236416</strain>
    </source>
</reference>
<dbReference type="EMBL" id="LWDF02002167">
    <property type="protein sequence ID" value="KAE8236551.1"/>
    <property type="molecule type" value="Genomic_DNA"/>
</dbReference>
<feature type="compositionally biased region" description="Low complexity" evidence="1">
    <location>
        <begin position="1"/>
        <end position="16"/>
    </location>
</feature>
<dbReference type="Proteomes" id="UP000077521">
    <property type="component" value="Unassembled WGS sequence"/>
</dbReference>
<gene>
    <name evidence="2" type="ORF">A4X13_0g9114</name>
</gene>
<reference evidence="2" key="1">
    <citation type="submission" date="2016-04" db="EMBL/GenBank/DDBJ databases">
        <authorList>
            <person name="Nguyen H.D."/>
            <person name="Samba Siva P."/>
            <person name="Cullis J."/>
            <person name="Levesque C.A."/>
            <person name="Hambleton S."/>
        </authorList>
    </citation>
    <scope>NUCLEOTIDE SEQUENCE</scope>
    <source>
        <strain evidence="2">DAOMC 236416</strain>
    </source>
</reference>